<dbReference type="STRING" id="938405.SAMN02927895_04187"/>
<evidence type="ECO:0000259" key="5">
    <source>
        <dbReference type="PROSITE" id="PS50987"/>
    </source>
</evidence>
<dbReference type="SUPFAM" id="SSF46785">
    <property type="entry name" value="Winged helix' DNA-binding domain"/>
    <property type="match status" value="1"/>
</dbReference>
<dbReference type="RefSeq" id="WP_090664430.1">
    <property type="nucleotide sequence ID" value="NZ_FMZX01000015.1"/>
</dbReference>
<dbReference type="InterPro" id="IPR011991">
    <property type="entry name" value="ArsR-like_HTH"/>
</dbReference>
<dbReference type="PROSITE" id="PS00846">
    <property type="entry name" value="HTH_ARSR_1"/>
    <property type="match status" value="1"/>
</dbReference>
<dbReference type="SMART" id="SM00418">
    <property type="entry name" value="HTH_ARSR"/>
    <property type="match status" value="1"/>
</dbReference>
<accession>A0A1G6YXS8</accession>
<evidence type="ECO:0000256" key="4">
    <source>
        <dbReference type="SAM" id="MobiDB-lite"/>
    </source>
</evidence>
<feature type="compositionally biased region" description="Acidic residues" evidence="4">
    <location>
        <begin position="109"/>
        <end position="118"/>
    </location>
</feature>
<dbReference type="InterPro" id="IPR001845">
    <property type="entry name" value="HTH_ArsR_DNA-bd_dom"/>
</dbReference>
<dbReference type="EMBL" id="FMZX01000015">
    <property type="protein sequence ID" value="SDD95158.1"/>
    <property type="molecule type" value="Genomic_DNA"/>
</dbReference>
<feature type="region of interest" description="Disordered" evidence="4">
    <location>
        <begin position="97"/>
        <end position="118"/>
    </location>
</feature>
<reference evidence="6 7" key="1">
    <citation type="submission" date="2016-10" db="EMBL/GenBank/DDBJ databases">
        <authorList>
            <person name="de Groot N.N."/>
        </authorList>
    </citation>
    <scope>NUCLEOTIDE SEQUENCE [LARGE SCALE GENOMIC DNA]</scope>
    <source>
        <strain evidence="6 7">CPCC 100156</strain>
    </source>
</reference>
<name>A0A1G6YXS8_9PROT</name>
<dbReference type="Gene3D" id="1.10.10.10">
    <property type="entry name" value="Winged helix-like DNA-binding domain superfamily/Winged helix DNA-binding domain"/>
    <property type="match status" value="1"/>
</dbReference>
<gene>
    <name evidence="6" type="ORF">SAMN04487779_101548</name>
</gene>
<dbReference type="PANTHER" id="PTHR33154:SF33">
    <property type="entry name" value="TRANSCRIPTIONAL REPRESSOR SDPR"/>
    <property type="match status" value="1"/>
</dbReference>
<feature type="domain" description="HTH arsR-type" evidence="5">
    <location>
        <begin position="6"/>
        <end position="100"/>
    </location>
</feature>
<evidence type="ECO:0000256" key="3">
    <source>
        <dbReference type="ARBA" id="ARBA00023163"/>
    </source>
</evidence>
<keyword evidence="1" id="KW-0805">Transcription regulation</keyword>
<dbReference type="CDD" id="cd00090">
    <property type="entry name" value="HTH_ARSR"/>
    <property type="match status" value="1"/>
</dbReference>
<proteinExistence type="predicted"/>
<keyword evidence="3" id="KW-0804">Transcription</keyword>
<evidence type="ECO:0000256" key="2">
    <source>
        <dbReference type="ARBA" id="ARBA00023125"/>
    </source>
</evidence>
<dbReference type="NCBIfam" id="NF033788">
    <property type="entry name" value="HTH_metalloreg"/>
    <property type="match status" value="1"/>
</dbReference>
<protein>
    <submittedName>
        <fullName evidence="6">ArsR family transcriptional regulator</fullName>
    </submittedName>
</protein>
<keyword evidence="7" id="KW-1185">Reference proteome</keyword>
<organism evidence="6 7">
    <name type="scientific">Belnapia rosea</name>
    <dbReference type="NCBI Taxonomy" id="938405"/>
    <lineage>
        <taxon>Bacteria</taxon>
        <taxon>Pseudomonadati</taxon>
        <taxon>Pseudomonadota</taxon>
        <taxon>Alphaproteobacteria</taxon>
        <taxon>Acetobacterales</taxon>
        <taxon>Roseomonadaceae</taxon>
        <taxon>Belnapia</taxon>
    </lineage>
</organism>
<dbReference type="InterPro" id="IPR036388">
    <property type="entry name" value="WH-like_DNA-bd_sf"/>
</dbReference>
<dbReference type="InterPro" id="IPR051081">
    <property type="entry name" value="HTH_MetalResp_TranReg"/>
</dbReference>
<dbReference type="InterPro" id="IPR018334">
    <property type="entry name" value="ArsR_HTH"/>
</dbReference>
<evidence type="ECO:0000313" key="7">
    <source>
        <dbReference type="Proteomes" id="UP000198925"/>
    </source>
</evidence>
<evidence type="ECO:0000313" key="6">
    <source>
        <dbReference type="EMBL" id="SDD95158.1"/>
    </source>
</evidence>
<dbReference type="Pfam" id="PF01022">
    <property type="entry name" value="HTH_5"/>
    <property type="match status" value="1"/>
</dbReference>
<dbReference type="AlphaFoldDB" id="A0A1G6YXS8"/>
<dbReference type="PROSITE" id="PS50987">
    <property type="entry name" value="HTH_ARSR_2"/>
    <property type="match status" value="1"/>
</dbReference>
<dbReference type="GO" id="GO:0003677">
    <property type="term" value="F:DNA binding"/>
    <property type="evidence" value="ECO:0007669"/>
    <property type="project" value="UniProtKB-KW"/>
</dbReference>
<dbReference type="PRINTS" id="PR00778">
    <property type="entry name" value="HTHARSR"/>
</dbReference>
<evidence type="ECO:0000256" key="1">
    <source>
        <dbReference type="ARBA" id="ARBA00023015"/>
    </source>
</evidence>
<dbReference type="GO" id="GO:0003700">
    <property type="term" value="F:DNA-binding transcription factor activity"/>
    <property type="evidence" value="ECO:0007669"/>
    <property type="project" value="InterPro"/>
</dbReference>
<dbReference type="InterPro" id="IPR036390">
    <property type="entry name" value="WH_DNA-bd_sf"/>
</dbReference>
<dbReference type="Proteomes" id="UP000198925">
    <property type="component" value="Unassembled WGS sequence"/>
</dbReference>
<dbReference type="PANTHER" id="PTHR33154">
    <property type="entry name" value="TRANSCRIPTIONAL REGULATOR, ARSR FAMILY"/>
    <property type="match status" value="1"/>
</dbReference>
<sequence>MDEPLLTDEQAQELAEVFRMLGDPNRLRIALACLGNPRCVGDVAERVGLSHALVSHHLRVLKAARFLTARKRGKQVFYVASDDRVRCVIRDMVGHVAEPGSGEPMSAIEVEEEGSDGQ</sequence>
<keyword evidence="2" id="KW-0238">DNA-binding</keyword>